<dbReference type="GO" id="GO:0009295">
    <property type="term" value="C:nucleoid"/>
    <property type="evidence" value="ECO:0007669"/>
    <property type="project" value="UniProtKB-SubCell"/>
</dbReference>
<accession>A0A0K1PWX8</accession>
<dbReference type="HAMAP" id="MF_01008">
    <property type="entry name" value="MraZ"/>
    <property type="match status" value="1"/>
</dbReference>
<keyword evidence="9" id="KW-0131">Cell cycle</keyword>
<dbReference type="InterPro" id="IPR020603">
    <property type="entry name" value="MraZ_dom"/>
</dbReference>
<organism evidence="9 10">
    <name type="scientific">Labilithrix luteola</name>
    <dbReference type="NCBI Taxonomy" id="1391654"/>
    <lineage>
        <taxon>Bacteria</taxon>
        <taxon>Pseudomonadati</taxon>
        <taxon>Myxococcota</taxon>
        <taxon>Polyangia</taxon>
        <taxon>Polyangiales</taxon>
        <taxon>Labilitrichaceae</taxon>
        <taxon>Labilithrix</taxon>
    </lineage>
</organism>
<dbReference type="CDD" id="cd16320">
    <property type="entry name" value="MraZ_N"/>
    <property type="match status" value="1"/>
</dbReference>
<dbReference type="KEGG" id="llu:AKJ09_04686"/>
<dbReference type="OrthoDB" id="9807753at2"/>
<dbReference type="GO" id="GO:0000976">
    <property type="term" value="F:transcription cis-regulatory region binding"/>
    <property type="evidence" value="ECO:0007669"/>
    <property type="project" value="TreeGrafter"/>
</dbReference>
<keyword evidence="10" id="KW-1185">Reference proteome</keyword>
<dbReference type="InterPro" id="IPR038619">
    <property type="entry name" value="MraZ_sf"/>
</dbReference>
<dbReference type="InterPro" id="IPR007159">
    <property type="entry name" value="SpoVT-AbrB_dom"/>
</dbReference>
<dbReference type="PANTHER" id="PTHR34701">
    <property type="entry name" value="TRANSCRIPTIONAL REGULATOR MRAZ"/>
    <property type="match status" value="1"/>
</dbReference>
<dbReference type="NCBIfam" id="TIGR00242">
    <property type="entry name" value="division/cell wall cluster transcriptional repressor MraZ"/>
    <property type="match status" value="1"/>
</dbReference>
<dbReference type="Proteomes" id="UP000064967">
    <property type="component" value="Chromosome"/>
</dbReference>
<comment type="similarity">
    <text evidence="7">Belongs to the MraZ family.</text>
</comment>
<dbReference type="InterPro" id="IPR037914">
    <property type="entry name" value="SpoVT-AbrB_sf"/>
</dbReference>
<proteinExistence type="inferred from homology"/>
<dbReference type="PATRIC" id="fig|1391654.3.peg.4751"/>
<evidence type="ECO:0000256" key="3">
    <source>
        <dbReference type="ARBA" id="ARBA00022737"/>
    </source>
</evidence>
<dbReference type="InterPro" id="IPR035642">
    <property type="entry name" value="MraZ_N"/>
</dbReference>
<sequence>MFRGRYEHTIDAKGRTSLPARYRDVLSSIGERRIILTSALDPCLVAYTAPEWNAFEERLAKLPQFDRAVQKLKRIYVSGAVECDVDDSGRILVPPTLRDHAALKKDVLWAGSGKYAELWDVQAWKANFETTDDERGQIASRLAELGL</sequence>
<keyword evidence="6 7" id="KW-0804">Transcription</keyword>
<evidence type="ECO:0000256" key="5">
    <source>
        <dbReference type="ARBA" id="ARBA00023125"/>
    </source>
</evidence>
<dbReference type="SUPFAM" id="SSF89447">
    <property type="entry name" value="AbrB/MazE/MraZ-like"/>
    <property type="match status" value="1"/>
</dbReference>
<dbReference type="Pfam" id="PF02381">
    <property type="entry name" value="MraZ"/>
    <property type="match status" value="2"/>
</dbReference>
<dbReference type="EMBL" id="CP012333">
    <property type="protein sequence ID" value="AKU98022.1"/>
    <property type="molecule type" value="Genomic_DNA"/>
</dbReference>
<evidence type="ECO:0000259" key="8">
    <source>
        <dbReference type="PROSITE" id="PS51740"/>
    </source>
</evidence>
<keyword evidence="3" id="KW-0677">Repeat</keyword>
<reference evidence="9 10" key="1">
    <citation type="submission" date="2015-08" db="EMBL/GenBank/DDBJ databases">
        <authorList>
            <person name="Babu N.S."/>
            <person name="Beckwith C.J."/>
            <person name="Beseler K.G."/>
            <person name="Brison A."/>
            <person name="Carone J.V."/>
            <person name="Caskin T.P."/>
            <person name="Diamond M."/>
            <person name="Durham M.E."/>
            <person name="Foxe J.M."/>
            <person name="Go M."/>
            <person name="Henderson B.A."/>
            <person name="Jones I.B."/>
            <person name="McGettigan J.A."/>
            <person name="Micheletti S.J."/>
            <person name="Nasrallah M.E."/>
            <person name="Ortiz D."/>
            <person name="Piller C.R."/>
            <person name="Privatt S.R."/>
            <person name="Schneider S.L."/>
            <person name="Sharp S."/>
            <person name="Smith T.C."/>
            <person name="Stanton J.D."/>
            <person name="Ullery H.E."/>
            <person name="Wilson R.J."/>
            <person name="Serrano M.G."/>
            <person name="Buck G."/>
            <person name="Lee V."/>
            <person name="Wang Y."/>
            <person name="Carvalho R."/>
            <person name="Voegtly L."/>
            <person name="Shi R."/>
            <person name="Duckworth R."/>
            <person name="Johnson A."/>
            <person name="Loviza R."/>
            <person name="Walstead R."/>
            <person name="Shah Z."/>
            <person name="Kiflezghi M."/>
            <person name="Wade K."/>
            <person name="Ball S.L."/>
            <person name="Bradley K.W."/>
            <person name="Asai D.J."/>
            <person name="Bowman C.A."/>
            <person name="Russell D.A."/>
            <person name="Pope W.H."/>
            <person name="Jacobs-Sera D."/>
            <person name="Hendrix R.W."/>
            <person name="Hatfull G.F."/>
        </authorList>
    </citation>
    <scope>NUCLEOTIDE SEQUENCE [LARGE SCALE GENOMIC DNA]</scope>
    <source>
        <strain evidence="9 10">DSM 27648</strain>
    </source>
</reference>
<dbReference type="STRING" id="1391654.AKJ09_04686"/>
<evidence type="ECO:0000256" key="1">
    <source>
        <dbReference type="ARBA" id="ARBA00013860"/>
    </source>
</evidence>
<dbReference type="PROSITE" id="PS51740">
    <property type="entry name" value="SPOVT_ABRB"/>
    <property type="match status" value="2"/>
</dbReference>
<evidence type="ECO:0000256" key="2">
    <source>
        <dbReference type="ARBA" id="ARBA00022490"/>
    </source>
</evidence>
<comment type="subunit">
    <text evidence="7">Forms oligomers.</text>
</comment>
<keyword evidence="5 7" id="KW-0238">DNA-binding</keyword>
<evidence type="ECO:0000256" key="7">
    <source>
        <dbReference type="HAMAP-Rule" id="MF_01008"/>
    </source>
</evidence>
<evidence type="ECO:0000256" key="4">
    <source>
        <dbReference type="ARBA" id="ARBA00023015"/>
    </source>
</evidence>
<gene>
    <name evidence="7" type="primary">mraZ</name>
    <name evidence="9" type="ORF">AKJ09_04686</name>
</gene>
<evidence type="ECO:0000256" key="6">
    <source>
        <dbReference type="ARBA" id="ARBA00023163"/>
    </source>
</evidence>
<dbReference type="GO" id="GO:0003700">
    <property type="term" value="F:DNA-binding transcription factor activity"/>
    <property type="evidence" value="ECO:0007669"/>
    <property type="project" value="UniProtKB-UniRule"/>
</dbReference>
<keyword evidence="2 7" id="KW-0963">Cytoplasm</keyword>
<dbReference type="Gene3D" id="3.40.1550.20">
    <property type="entry name" value="Transcriptional regulator MraZ domain"/>
    <property type="match status" value="1"/>
</dbReference>
<feature type="domain" description="SpoVT-AbrB" evidence="8">
    <location>
        <begin position="5"/>
        <end position="51"/>
    </location>
</feature>
<dbReference type="RefSeq" id="WP_146649064.1">
    <property type="nucleotide sequence ID" value="NZ_CP012333.1"/>
</dbReference>
<dbReference type="GO" id="GO:0005737">
    <property type="term" value="C:cytoplasm"/>
    <property type="evidence" value="ECO:0007669"/>
    <property type="project" value="UniProtKB-UniRule"/>
</dbReference>
<dbReference type="AlphaFoldDB" id="A0A0K1PWX8"/>
<dbReference type="CDD" id="cd16321">
    <property type="entry name" value="MraZ_C"/>
    <property type="match status" value="1"/>
</dbReference>
<keyword evidence="4 7" id="KW-0805">Transcription regulation</keyword>
<evidence type="ECO:0000313" key="10">
    <source>
        <dbReference type="Proteomes" id="UP000064967"/>
    </source>
</evidence>
<keyword evidence="9" id="KW-0132">Cell division</keyword>
<comment type="subcellular location">
    <subcellularLocation>
        <location evidence="7">Cytoplasm</location>
        <location evidence="7">Nucleoid</location>
    </subcellularLocation>
</comment>
<dbReference type="PANTHER" id="PTHR34701:SF1">
    <property type="entry name" value="TRANSCRIPTIONAL REGULATOR MRAZ"/>
    <property type="match status" value="1"/>
</dbReference>
<evidence type="ECO:0000313" key="9">
    <source>
        <dbReference type="EMBL" id="AKU98022.1"/>
    </source>
</evidence>
<feature type="domain" description="SpoVT-AbrB" evidence="8">
    <location>
        <begin position="80"/>
        <end position="123"/>
    </location>
</feature>
<dbReference type="InterPro" id="IPR035644">
    <property type="entry name" value="MraZ_C"/>
</dbReference>
<dbReference type="GO" id="GO:0051301">
    <property type="term" value="P:cell division"/>
    <property type="evidence" value="ECO:0007669"/>
    <property type="project" value="UniProtKB-KW"/>
</dbReference>
<name>A0A0K1PWX8_9BACT</name>
<dbReference type="InterPro" id="IPR003444">
    <property type="entry name" value="MraZ"/>
</dbReference>
<protein>
    <recommendedName>
        <fullName evidence="1 7">Transcriptional regulator MraZ</fullName>
    </recommendedName>
</protein>
<dbReference type="GO" id="GO:2000143">
    <property type="term" value="P:negative regulation of DNA-templated transcription initiation"/>
    <property type="evidence" value="ECO:0007669"/>
    <property type="project" value="TreeGrafter"/>
</dbReference>